<feature type="transmembrane region" description="Helical" evidence="6">
    <location>
        <begin position="25"/>
        <end position="44"/>
    </location>
</feature>
<dbReference type="Proteomes" id="UP000236752">
    <property type="component" value="Unassembled WGS sequence"/>
</dbReference>
<evidence type="ECO:0000256" key="1">
    <source>
        <dbReference type="ARBA" id="ARBA00004141"/>
    </source>
</evidence>
<feature type="transmembrane region" description="Helical" evidence="6">
    <location>
        <begin position="222"/>
        <end position="242"/>
    </location>
</feature>
<feature type="transmembrane region" description="Helical" evidence="6">
    <location>
        <begin position="248"/>
        <end position="266"/>
    </location>
</feature>
<keyword evidence="4 6" id="KW-1133">Transmembrane helix</keyword>
<dbReference type="PANTHER" id="PTHR22911">
    <property type="entry name" value="ACYL-MALONYL CONDENSING ENZYME-RELATED"/>
    <property type="match status" value="1"/>
</dbReference>
<organism evidence="8 9">
    <name type="scientific">Thalassococcus halodurans</name>
    <dbReference type="NCBI Taxonomy" id="373675"/>
    <lineage>
        <taxon>Bacteria</taxon>
        <taxon>Pseudomonadati</taxon>
        <taxon>Pseudomonadota</taxon>
        <taxon>Alphaproteobacteria</taxon>
        <taxon>Rhodobacterales</taxon>
        <taxon>Roseobacteraceae</taxon>
        <taxon>Thalassococcus</taxon>
    </lineage>
</organism>
<dbReference type="InterPro" id="IPR000620">
    <property type="entry name" value="EamA_dom"/>
</dbReference>
<evidence type="ECO:0000256" key="2">
    <source>
        <dbReference type="ARBA" id="ARBA00009853"/>
    </source>
</evidence>
<dbReference type="AlphaFoldDB" id="A0A1H5SZ42"/>
<accession>A0A1H5SZ42</accession>
<dbReference type="Pfam" id="PF00892">
    <property type="entry name" value="EamA"/>
    <property type="match status" value="2"/>
</dbReference>
<evidence type="ECO:0000259" key="7">
    <source>
        <dbReference type="Pfam" id="PF00892"/>
    </source>
</evidence>
<dbReference type="SUPFAM" id="SSF103481">
    <property type="entry name" value="Multidrug resistance efflux transporter EmrE"/>
    <property type="match status" value="2"/>
</dbReference>
<dbReference type="GO" id="GO:0016020">
    <property type="term" value="C:membrane"/>
    <property type="evidence" value="ECO:0007669"/>
    <property type="project" value="UniProtKB-SubCell"/>
</dbReference>
<feature type="transmembrane region" description="Helical" evidence="6">
    <location>
        <begin position="192"/>
        <end position="210"/>
    </location>
</feature>
<evidence type="ECO:0000256" key="6">
    <source>
        <dbReference type="SAM" id="Phobius"/>
    </source>
</evidence>
<gene>
    <name evidence="8" type="ORF">SAMN04488045_0426</name>
</gene>
<evidence type="ECO:0000256" key="4">
    <source>
        <dbReference type="ARBA" id="ARBA00022989"/>
    </source>
</evidence>
<evidence type="ECO:0000256" key="5">
    <source>
        <dbReference type="ARBA" id="ARBA00023136"/>
    </source>
</evidence>
<keyword evidence="5 6" id="KW-0472">Membrane</keyword>
<comment type="similarity">
    <text evidence="2">Belongs to the drug/metabolite transporter (DMT) superfamily. 10 TMS drug/metabolite exporter (DME) (TC 2.A.7.3) family.</text>
</comment>
<evidence type="ECO:0000313" key="8">
    <source>
        <dbReference type="EMBL" id="SEF55799.1"/>
    </source>
</evidence>
<feature type="domain" description="EamA" evidence="7">
    <location>
        <begin position="136"/>
        <end position="265"/>
    </location>
</feature>
<reference evidence="8 9" key="1">
    <citation type="submission" date="2016-10" db="EMBL/GenBank/DDBJ databases">
        <authorList>
            <person name="de Groot N.N."/>
        </authorList>
    </citation>
    <scope>NUCLEOTIDE SEQUENCE [LARGE SCALE GENOMIC DNA]</scope>
    <source>
        <strain evidence="8 9">DSM 26915</strain>
    </source>
</reference>
<protein>
    <submittedName>
        <fullName evidence="8">EamA-like transporter family protein</fullName>
    </submittedName>
</protein>
<feature type="transmembrane region" description="Helical" evidence="6">
    <location>
        <begin position="136"/>
        <end position="154"/>
    </location>
</feature>
<name>A0A1H5SZ42_9RHOB</name>
<dbReference type="PANTHER" id="PTHR22911:SF6">
    <property type="entry name" value="SOLUTE CARRIER FAMILY 35 MEMBER G1"/>
    <property type="match status" value="1"/>
</dbReference>
<feature type="domain" description="EamA" evidence="7">
    <location>
        <begin position="2"/>
        <end position="126"/>
    </location>
</feature>
<dbReference type="InterPro" id="IPR037185">
    <property type="entry name" value="EmrE-like"/>
</dbReference>
<evidence type="ECO:0000256" key="3">
    <source>
        <dbReference type="ARBA" id="ARBA00022692"/>
    </source>
</evidence>
<evidence type="ECO:0000313" key="9">
    <source>
        <dbReference type="Proteomes" id="UP000236752"/>
    </source>
</evidence>
<dbReference type="EMBL" id="FNUZ01000001">
    <property type="protein sequence ID" value="SEF55799.1"/>
    <property type="molecule type" value="Genomic_DNA"/>
</dbReference>
<feature type="transmembrane region" description="Helical" evidence="6">
    <location>
        <begin position="56"/>
        <end position="76"/>
    </location>
</feature>
<proteinExistence type="inferred from homology"/>
<keyword evidence="9" id="KW-1185">Reference proteome</keyword>
<feature type="transmembrane region" description="Helical" evidence="6">
    <location>
        <begin position="82"/>
        <end position="103"/>
    </location>
</feature>
<dbReference type="OrthoDB" id="9812899at2"/>
<sequence>MLVVAVANTIDTLIVRVLAGQVSPFFMAFTRAAFGLLAMLPWILRRPEILVTRRYGLHLLRAGLKLASLLLLFLALAQAPLVMVTAIGYAAPVFVSIGAWIVLRERPRALRILAVIIGFGGVLVLLNPRGASFEPALLFAFASALLLAAIQLMLKVMGARESSETLVAWNLIATVPIALIPAIWFWATPTPVEWALLALQGAIGAFNQLMVTRAFQYADASLIAPIDFIRLPLIAAAAWWAFGETVGMTAWIGSTIILVSTILMALSTRRISA</sequence>
<comment type="subcellular location">
    <subcellularLocation>
        <location evidence="1">Membrane</location>
        <topology evidence="1">Multi-pass membrane protein</topology>
    </subcellularLocation>
</comment>
<feature type="transmembrane region" description="Helical" evidence="6">
    <location>
        <begin position="166"/>
        <end position="186"/>
    </location>
</feature>
<feature type="transmembrane region" description="Helical" evidence="6">
    <location>
        <begin position="110"/>
        <end position="130"/>
    </location>
</feature>
<keyword evidence="3 6" id="KW-0812">Transmembrane</keyword>